<evidence type="ECO:0000313" key="4">
    <source>
        <dbReference type="EMBL" id="KAK8058899.1"/>
    </source>
</evidence>
<feature type="signal peptide" evidence="2">
    <location>
        <begin position="1"/>
        <end position="16"/>
    </location>
</feature>
<dbReference type="RefSeq" id="XP_066714345.1">
    <property type="nucleotide sequence ID" value="XM_066860756.1"/>
</dbReference>
<dbReference type="GeneID" id="92093819"/>
<dbReference type="Proteomes" id="UP001480595">
    <property type="component" value="Unassembled WGS sequence"/>
</dbReference>
<feature type="domain" description="Ubiquitin 3 binding protein But2 C-terminal" evidence="3">
    <location>
        <begin position="29"/>
        <end position="91"/>
    </location>
</feature>
<proteinExistence type="predicted"/>
<evidence type="ECO:0000313" key="5">
    <source>
        <dbReference type="Proteomes" id="UP001480595"/>
    </source>
</evidence>
<feature type="compositionally biased region" description="Basic residues" evidence="1">
    <location>
        <begin position="126"/>
        <end position="135"/>
    </location>
</feature>
<dbReference type="PANTHER" id="PTHR39613">
    <property type="entry name" value="ANCHORED CELL WALL PROTEIN, PUTATIVE (AFU_ORTHOLOGUE AFUA_4G08960)-RELATED"/>
    <property type="match status" value="1"/>
</dbReference>
<sequence>MKTTILATTFAATALAVPTMDALRLGLRLPSLLLQISAKEPNKTFPASVTAEVTPGDKCTIFNLDLPVKETKNKVCNLVFDFPDKPEASLKALSQKMVSGFGGDLVADHRRPRHDGGKEGGAHEHEHKHHHRNHPRQSSPLASSLDYLFDGPGNFHFIGYDLGVGAVAGKTTYAHQPAPGPSPADAPPKLQPGHSYVINSAPCEFPANVTSVKVSGALCSDDTHLRYDQGYLGTCPMGFYVVLTDAAK</sequence>
<reference evidence="4 5" key="1">
    <citation type="submission" date="2023-01" db="EMBL/GenBank/DDBJ databases">
        <title>Analysis of 21 Apiospora genomes using comparative genomics revels a genus with tremendous synthesis potential of carbohydrate active enzymes and secondary metabolites.</title>
        <authorList>
            <person name="Sorensen T."/>
        </authorList>
    </citation>
    <scope>NUCLEOTIDE SEQUENCE [LARGE SCALE GENOMIC DNA]</scope>
    <source>
        <strain evidence="4 5">CBS 135458</strain>
    </source>
</reference>
<evidence type="ECO:0000256" key="2">
    <source>
        <dbReference type="SAM" id="SignalP"/>
    </source>
</evidence>
<keyword evidence="2" id="KW-0732">Signal</keyword>
<protein>
    <recommendedName>
        <fullName evidence="3">Ubiquitin 3 binding protein But2 C-terminal domain-containing protein</fullName>
    </recommendedName>
</protein>
<dbReference type="InterPro" id="IPR018620">
    <property type="entry name" value="Ubiquitin3-bd_protein_But2_C"/>
</dbReference>
<name>A0ABR1UJ25_9PEZI</name>
<dbReference type="PANTHER" id="PTHR39613:SF1">
    <property type="entry name" value="ANCHORED CELL WALL PROTEIN, PUTATIVE (AFU_ORTHOLOGUE AFUA_4G08960)-RELATED"/>
    <property type="match status" value="1"/>
</dbReference>
<comment type="caution">
    <text evidence="4">The sequence shown here is derived from an EMBL/GenBank/DDBJ whole genome shotgun (WGS) entry which is preliminary data.</text>
</comment>
<feature type="region of interest" description="Disordered" evidence="1">
    <location>
        <begin position="105"/>
        <end position="143"/>
    </location>
</feature>
<feature type="compositionally biased region" description="Basic and acidic residues" evidence="1">
    <location>
        <begin position="106"/>
        <end position="125"/>
    </location>
</feature>
<evidence type="ECO:0000256" key="1">
    <source>
        <dbReference type="SAM" id="MobiDB-lite"/>
    </source>
</evidence>
<organism evidence="4 5">
    <name type="scientific">Apiospora phragmitis</name>
    <dbReference type="NCBI Taxonomy" id="2905665"/>
    <lineage>
        <taxon>Eukaryota</taxon>
        <taxon>Fungi</taxon>
        <taxon>Dikarya</taxon>
        <taxon>Ascomycota</taxon>
        <taxon>Pezizomycotina</taxon>
        <taxon>Sordariomycetes</taxon>
        <taxon>Xylariomycetidae</taxon>
        <taxon>Amphisphaeriales</taxon>
        <taxon>Apiosporaceae</taxon>
        <taxon>Apiospora</taxon>
    </lineage>
</organism>
<evidence type="ECO:0000259" key="3">
    <source>
        <dbReference type="Pfam" id="PF09792"/>
    </source>
</evidence>
<gene>
    <name evidence="4" type="ORF">PG994_009347</name>
</gene>
<accession>A0ABR1UJ25</accession>
<keyword evidence="5" id="KW-1185">Reference proteome</keyword>
<dbReference type="Pfam" id="PF09792">
    <property type="entry name" value="But2"/>
    <property type="match status" value="2"/>
</dbReference>
<feature type="chain" id="PRO_5045908925" description="Ubiquitin 3 binding protein But2 C-terminal domain-containing protein" evidence="2">
    <location>
        <begin position="17"/>
        <end position="248"/>
    </location>
</feature>
<dbReference type="EMBL" id="JAQQWL010000009">
    <property type="protein sequence ID" value="KAK8058899.1"/>
    <property type="molecule type" value="Genomic_DNA"/>
</dbReference>
<feature type="domain" description="Ubiquitin 3 binding protein But2 C-terminal" evidence="3">
    <location>
        <begin position="146"/>
        <end position="231"/>
    </location>
</feature>